<dbReference type="EnsemblMetazoa" id="tetur14g03960.1">
    <property type="protein sequence ID" value="tetur14g03960.1"/>
    <property type="gene ID" value="tetur14g03960"/>
</dbReference>
<organism evidence="1 2">
    <name type="scientific">Tetranychus urticae</name>
    <name type="common">Two-spotted spider mite</name>
    <dbReference type="NCBI Taxonomy" id="32264"/>
    <lineage>
        <taxon>Eukaryota</taxon>
        <taxon>Metazoa</taxon>
        <taxon>Ecdysozoa</taxon>
        <taxon>Arthropoda</taxon>
        <taxon>Chelicerata</taxon>
        <taxon>Arachnida</taxon>
        <taxon>Acari</taxon>
        <taxon>Acariformes</taxon>
        <taxon>Trombidiformes</taxon>
        <taxon>Prostigmata</taxon>
        <taxon>Eleutherengona</taxon>
        <taxon>Raphignathae</taxon>
        <taxon>Tetranychoidea</taxon>
        <taxon>Tetranychidae</taxon>
        <taxon>Tetranychus</taxon>
    </lineage>
</organism>
<dbReference type="HOGENOM" id="CLU_3144617_0_0_1"/>
<name>T1KLW9_TETUR</name>
<proteinExistence type="predicted"/>
<keyword evidence="2" id="KW-1185">Reference proteome</keyword>
<reference evidence="1" key="2">
    <citation type="submission" date="2015-06" db="UniProtKB">
        <authorList>
            <consortium name="EnsemblMetazoa"/>
        </authorList>
    </citation>
    <scope>IDENTIFICATION</scope>
</reference>
<protein>
    <recommendedName>
        <fullName evidence="3">Single domain-containing protein</fullName>
    </recommendedName>
</protein>
<evidence type="ECO:0008006" key="3">
    <source>
        <dbReference type="Google" id="ProtNLM"/>
    </source>
</evidence>
<reference evidence="2" key="1">
    <citation type="submission" date="2011-08" db="EMBL/GenBank/DDBJ databases">
        <authorList>
            <person name="Rombauts S."/>
        </authorList>
    </citation>
    <scope>NUCLEOTIDE SEQUENCE</scope>
    <source>
        <strain evidence="2">London</strain>
    </source>
</reference>
<accession>T1KLW9</accession>
<evidence type="ECO:0000313" key="1">
    <source>
        <dbReference type="EnsemblMetazoa" id="tetur14g03960.1"/>
    </source>
</evidence>
<dbReference type="Proteomes" id="UP000015104">
    <property type="component" value="Unassembled WGS sequence"/>
</dbReference>
<dbReference type="AlphaFoldDB" id="T1KLW9"/>
<dbReference type="EMBL" id="CAEY01000212">
    <property type="status" value="NOT_ANNOTATED_CDS"/>
    <property type="molecule type" value="Genomic_DNA"/>
</dbReference>
<sequence>MNLGYFVSADCWWTGCQKSDWAVVGCKQYGREEKETSDCPGGKKYKCCN</sequence>
<evidence type="ECO:0000313" key="2">
    <source>
        <dbReference type="Proteomes" id="UP000015104"/>
    </source>
</evidence>